<keyword evidence="1" id="KW-1185">Reference proteome</keyword>
<dbReference type="AlphaFoldDB" id="A0AAJ7WFL8"/>
<dbReference type="PANTHER" id="PTHR33053">
    <property type="entry name" value="PROTEIN, PUTATIVE-RELATED"/>
    <property type="match status" value="1"/>
</dbReference>
<proteinExistence type="predicted"/>
<feature type="non-terminal residue" evidence="2">
    <location>
        <position position="190"/>
    </location>
</feature>
<dbReference type="KEGG" id="ccal:113464963"/>
<gene>
    <name evidence="2" type="primary">LOC113464963</name>
</gene>
<dbReference type="RefSeq" id="XP_026673600.1">
    <property type="nucleotide sequence ID" value="XM_026817799.1"/>
</dbReference>
<name>A0AAJ7WFL8_9HYME</name>
<evidence type="ECO:0000313" key="2">
    <source>
        <dbReference type="RefSeq" id="XP_026673600.1"/>
    </source>
</evidence>
<sequence>MKKFVTACIGESTYKCKRLTKSDVQKISNRLLTIQSYCPYEFARKPRCIEEYIHYKATEFRHLLLYTGPVVFRDILEDDPYKHFLLIHSASRALSKSHPCDGDLEFAEMSLKVYVECCQHIYGDTFLTYNIHGLLHVVSDVRTLGNLDNYSAFPYENNLMFFRNNDHQSQIKPLHRHYKGPMTENYKNIS</sequence>
<reference evidence="2" key="1">
    <citation type="submission" date="2025-08" db="UniProtKB">
        <authorList>
            <consortium name="RefSeq"/>
        </authorList>
    </citation>
    <scope>IDENTIFICATION</scope>
    <source>
        <tissue evidence="2">Whole body</tissue>
    </source>
</reference>
<dbReference type="PANTHER" id="PTHR33053:SF9">
    <property type="entry name" value="AGAP000105-PA"/>
    <property type="match status" value="1"/>
</dbReference>
<dbReference type="Proteomes" id="UP000694925">
    <property type="component" value="Unplaced"/>
</dbReference>
<accession>A0AAJ7WFL8</accession>
<protein>
    <submittedName>
        <fullName evidence="2">Uncharacterized protein LOC113464963</fullName>
    </submittedName>
</protein>
<dbReference type="GeneID" id="113464963"/>
<organism evidence="1 2">
    <name type="scientific">Ceratina calcarata</name>
    <dbReference type="NCBI Taxonomy" id="156304"/>
    <lineage>
        <taxon>Eukaryota</taxon>
        <taxon>Metazoa</taxon>
        <taxon>Ecdysozoa</taxon>
        <taxon>Arthropoda</taxon>
        <taxon>Hexapoda</taxon>
        <taxon>Insecta</taxon>
        <taxon>Pterygota</taxon>
        <taxon>Neoptera</taxon>
        <taxon>Endopterygota</taxon>
        <taxon>Hymenoptera</taxon>
        <taxon>Apocrita</taxon>
        <taxon>Aculeata</taxon>
        <taxon>Apoidea</taxon>
        <taxon>Anthophila</taxon>
        <taxon>Apidae</taxon>
        <taxon>Ceratina</taxon>
        <taxon>Zadontomerus</taxon>
    </lineage>
</organism>
<evidence type="ECO:0000313" key="1">
    <source>
        <dbReference type="Proteomes" id="UP000694925"/>
    </source>
</evidence>